<reference evidence="4 5" key="1">
    <citation type="submission" date="2014-04" db="EMBL/GenBank/DDBJ databases">
        <title>Characterization and application of a salt tolerant electro-active bacterium.</title>
        <authorList>
            <person name="Yang L."/>
            <person name="Wei S."/>
            <person name="Tay Q.X.M."/>
        </authorList>
    </citation>
    <scope>NUCLEOTIDE SEQUENCE [LARGE SCALE GENOMIC DNA]</scope>
    <source>
        <strain evidence="4 5">LY1</strain>
    </source>
</reference>
<dbReference type="Gene3D" id="3.40.50.2000">
    <property type="entry name" value="Glycogen Phosphorylase B"/>
    <property type="match status" value="2"/>
</dbReference>
<evidence type="ECO:0000259" key="3">
    <source>
        <dbReference type="Pfam" id="PF09314"/>
    </source>
</evidence>
<dbReference type="STRING" id="1048983.EL17_11130"/>
<dbReference type="InterPro" id="IPR001296">
    <property type="entry name" value="Glyco_trans_1"/>
</dbReference>
<evidence type="ECO:0000256" key="1">
    <source>
        <dbReference type="ARBA" id="ARBA00022679"/>
    </source>
</evidence>
<evidence type="ECO:0000313" key="4">
    <source>
        <dbReference type="EMBL" id="KEO73453.1"/>
    </source>
</evidence>
<comment type="caution">
    <text evidence="4">The sequence shown here is derived from an EMBL/GenBank/DDBJ whole genome shotgun (WGS) entry which is preliminary data.</text>
</comment>
<evidence type="ECO:0000259" key="2">
    <source>
        <dbReference type="Pfam" id="PF00534"/>
    </source>
</evidence>
<dbReference type="PANTHER" id="PTHR46401">
    <property type="entry name" value="GLYCOSYLTRANSFERASE WBBK-RELATED"/>
    <property type="match status" value="1"/>
</dbReference>
<protein>
    <submittedName>
        <fullName evidence="4">Glycosyl transferase</fullName>
    </submittedName>
</protein>
<dbReference type="RefSeq" id="WP_035074244.1">
    <property type="nucleotide sequence ID" value="NZ_JMIH01000021.1"/>
</dbReference>
<evidence type="ECO:0000313" key="5">
    <source>
        <dbReference type="Proteomes" id="UP000027821"/>
    </source>
</evidence>
<keyword evidence="1 4" id="KW-0808">Transferase</keyword>
<keyword evidence="5" id="KW-1185">Reference proteome</keyword>
<dbReference type="PANTHER" id="PTHR46401:SF2">
    <property type="entry name" value="GLYCOSYLTRANSFERASE WBBK-RELATED"/>
    <property type="match status" value="1"/>
</dbReference>
<dbReference type="OrthoDB" id="9792269at2"/>
<sequence>MSKKKLAIIGIVGVPANYGGFETLVENLLDLLPAHFDVTVFCEADGYSNKISKYKGAELVYLNLKANGIQSIAYDMLSLFTSFRKNDYLLVLGVSGAIALPIIKKSFKGRIITNIDGLEWKRDKWNFFAKKFLKMSEKIAVNYSDTVITDNLHIQKHVNKEYHKESVFIAYGGDHVSAVNKDLYLDKYPFLEHKFLFTVCRIEPENNLIMLIEGFLKAQSKVPYVIIGNWEASKFGQHLIEKYGNESNIYLLNPIYDTLELNALRSNCFYYLHGHSAGGTNPSLVEAMYLGLPIISYDVAYNKASTSEQAIYFRDQVQLSTIISELFNSTENSILIKRDEYAKKMKVLAEKNYTWRYISDQYIQAIKG</sequence>
<name>A0A074L0R7_9BACT</name>
<gene>
    <name evidence="4" type="ORF">EL17_11130</name>
</gene>
<dbReference type="GO" id="GO:0016757">
    <property type="term" value="F:glycosyltransferase activity"/>
    <property type="evidence" value="ECO:0007669"/>
    <property type="project" value="InterPro"/>
</dbReference>
<proteinExistence type="predicted"/>
<dbReference type="AlphaFoldDB" id="A0A074L0R7"/>
<accession>A0A074L0R7</accession>
<dbReference type="eggNOG" id="COG0438">
    <property type="taxonomic scope" value="Bacteria"/>
</dbReference>
<dbReference type="Proteomes" id="UP000027821">
    <property type="component" value="Unassembled WGS sequence"/>
</dbReference>
<dbReference type="InterPro" id="IPR015393">
    <property type="entry name" value="DUF1972"/>
</dbReference>
<dbReference type="Pfam" id="PF09314">
    <property type="entry name" value="DUF1972"/>
    <property type="match status" value="1"/>
</dbReference>
<organism evidence="4 5">
    <name type="scientific">Anditalea andensis</name>
    <dbReference type="NCBI Taxonomy" id="1048983"/>
    <lineage>
        <taxon>Bacteria</taxon>
        <taxon>Pseudomonadati</taxon>
        <taxon>Bacteroidota</taxon>
        <taxon>Cytophagia</taxon>
        <taxon>Cytophagales</taxon>
        <taxon>Cytophagaceae</taxon>
        <taxon>Anditalea</taxon>
    </lineage>
</organism>
<feature type="domain" description="DUF1972" evidence="3">
    <location>
        <begin position="4"/>
        <end position="174"/>
    </location>
</feature>
<feature type="domain" description="Glycosyl transferase family 1" evidence="2">
    <location>
        <begin position="192"/>
        <end position="299"/>
    </location>
</feature>
<dbReference type="EMBL" id="JMIH01000021">
    <property type="protein sequence ID" value="KEO73453.1"/>
    <property type="molecule type" value="Genomic_DNA"/>
</dbReference>
<dbReference type="Pfam" id="PF00534">
    <property type="entry name" value="Glycos_transf_1"/>
    <property type="match status" value="1"/>
</dbReference>
<dbReference type="SUPFAM" id="SSF53756">
    <property type="entry name" value="UDP-Glycosyltransferase/glycogen phosphorylase"/>
    <property type="match status" value="1"/>
</dbReference>